<gene>
    <name evidence="1" type="ORF">IWQ62_004868</name>
</gene>
<reference evidence="1" key="1">
    <citation type="submission" date="2022-07" db="EMBL/GenBank/DDBJ databases">
        <title>Phylogenomic reconstructions and comparative analyses of Kickxellomycotina fungi.</title>
        <authorList>
            <person name="Reynolds N.K."/>
            <person name="Stajich J.E."/>
            <person name="Barry K."/>
            <person name="Grigoriev I.V."/>
            <person name="Crous P."/>
            <person name="Smith M.E."/>
        </authorList>
    </citation>
    <scope>NUCLEOTIDE SEQUENCE</scope>
    <source>
        <strain evidence="1">RSA 1196</strain>
    </source>
</reference>
<organism evidence="1 2">
    <name type="scientific">Dispira parvispora</name>
    <dbReference type="NCBI Taxonomy" id="1520584"/>
    <lineage>
        <taxon>Eukaryota</taxon>
        <taxon>Fungi</taxon>
        <taxon>Fungi incertae sedis</taxon>
        <taxon>Zoopagomycota</taxon>
        <taxon>Kickxellomycotina</taxon>
        <taxon>Dimargaritomycetes</taxon>
        <taxon>Dimargaritales</taxon>
        <taxon>Dimargaritaceae</taxon>
        <taxon>Dispira</taxon>
    </lineage>
</organism>
<dbReference type="AlphaFoldDB" id="A0A9W8AN91"/>
<protein>
    <submittedName>
        <fullName evidence="1">Uncharacterized protein</fullName>
    </submittedName>
</protein>
<accession>A0A9W8AN91</accession>
<dbReference type="Proteomes" id="UP001150925">
    <property type="component" value="Unassembled WGS sequence"/>
</dbReference>
<dbReference type="OrthoDB" id="10329115at2759"/>
<keyword evidence="2" id="KW-1185">Reference proteome</keyword>
<dbReference type="EMBL" id="JANBPY010001765">
    <property type="protein sequence ID" value="KAJ1958628.1"/>
    <property type="molecule type" value="Genomic_DNA"/>
</dbReference>
<proteinExistence type="predicted"/>
<evidence type="ECO:0000313" key="2">
    <source>
        <dbReference type="Proteomes" id="UP001150925"/>
    </source>
</evidence>
<name>A0A9W8AN91_9FUNG</name>
<sequence>MSVAEDLAALPMQIVTWATQELHYRPAEHILKTQGTNCLKPSDVDLLDAPPFVEIFTFLLNRIKAEDKVTTLRHRATLLLHYKVDELVQWWHQAQENKNDSPATHPVLLTKFQRIRELTTAVNHLRVVVAQRSEQSRNLCEQLSQDHRRLHEARRKVESERSRLYWKSQAEANLRRRIQRHKELALEWEQVTRRLHPLPPLNSLGNTLESFLGRVSDILSKELPKANKQATFANSSLVSTLQKDAETLGQSVNNDEVLAWFRQSLVKRRKHLDELQQLFRSQITDPIYNATRDPIVDFVAFLRTLCEYHITGHLDCSELNARIDRLTRQLRYVLARRNAVGDSAPTECMALDGDALLMSNKGHAHHYAQQVVLQNISRLTEAIHSLAPLRTLASDYAVAHRRAKAAQVLLNLKLRDLQTLITSARTLTGRVVDRVKAIQMVLLSDTTQYRHQCQTLEGVLLGCAQRESDLFNRLPLAHWHRLLTPEGGNLPWDNLVTQRAQSDSLYQQLADALQTIPACLAPEQFIRHVTAHLHSFHTMDIRQHLLELVDNVASRTIYQTTRELLTKPGTDQPIEDPVDKVEILVTLGKTRLAAAQVTHREPQLVRLRHILSLVEQSKQTHQRALQTATQHHQLVTGTLQNITLSSEQSYQQCFKRWEASTLQ</sequence>
<evidence type="ECO:0000313" key="1">
    <source>
        <dbReference type="EMBL" id="KAJ1958628.1"/>
    </source>
</evidence>
<comment type="caution">
    <text evidence="1">The sequence shown here is derived from an EMBL/GenBank/DDBJ whole genome shotgun (WGS) entry which is preliminary data.</text>
</comment>